<proteinExistence type="predicted"/>
<accession>A0A6N2UA54</accession>
<gene>
    <name evidence="1" type="ORF">AULFYP135_01828</name>
</gene>
<organism evidence="1">
    <name type="scientific">uncultured Anaerotruncus sp</name>
    <dbReference type="NCBI Taxonomy" id="905011"/>
    <lineage>
        <taxon>Bacteria</taxon>
        <taxon>Bacillati</taxon>
        <taxon>Bacillota</taxon>
        <taxon>Clostridia</taxon>
        <taxon>Eubacteriales</taxon>
        <taxon>Oscillospiraceae</taxon>
        <taxon>Anaerotruncus</taxon>
        <taxon>environmental samples</taxon>
    </lineage>
</organism>
<name>A0A6N2UA54_9FIRM</name>
<dbReference type="PROSITE" id="PS51257">
    <property type="entry name" value="PROKAR_LIPOPROTEIN"/>
    <property type="match status" value="1"/>
</dbReference>
<sequence length="43" mass="4841">MKTLMKLTLTALGAVALACGLISFAYQESKDRYVVFDEREEDL</sequence>
<evidence type="ECO:0000313" key="1">
    <source>
        <dbReference type="EMBL" id="VYT14608.1"/>
    </source>
</evidence>
<dbReference type="EMBL" id="CACRSL010000003">
    <property type="protein sequence ID" value="VYT14608.1"/>
    <property type="molecule type" value="Genomic_DNA"/>
</dbReference>
<dbReference type="AlphaFoldDB" id="A0A6N2UA54"/>
<protein>
    <submittedName>
        <fullName evidence="1">Uncharacterized protein</fullName>
    </submittedName>
</protein>
<reference evidence="1" key="1">
    <citation type="submission" date="2019-11" db="EMBL/GenBank/DDBJ databases">
        <authorList>
            <person name="Feng L."/>
        </authorList>
    </citation>
    <scope>NUCLEOTIDE SEQUENCE</scope>
    <source>
        <strain evidence="1">AundefinedLFYP135</strain>
    </source>
</reference>